<keyword evidence="5" id="KW-1185">Reference proteome</keyword>
<reference evidence="4" key="1">
    <citation type="submission" date="2018-11" db="EMBL/GenBank/DDBJ databases">
        <authorList>
            <person name="Alioto T."/>
            <person name="Alioto T."/>
        </authorList>
    </citation>
    <scope>NUCLEOTIDE SEQUENCE</scope>
</reference>
<evidence type="ECO:0000256" key="2">
    <source>
        <dbReference type="SAM" id="MobiDB-lite"/>
    </source>
</evidence>
<feature type="region of interest" description="Disordered" evidence="2">
    <location>
        <begin position="421"/>
        <end position="443"/>
    </location>
</feature>
<dbReference type="GO" id="GO:0048487">
    <property type="term" value="F:beta-tubulin binding"/>
    <property type="evidence" value="ECO:0007669"/>
    <property type="project" value="TreeGrafter"/>
</dbReference>
<dbReference type="Proteomes" id="UP000596742">
    <property type="component" value="Unassembled WGS sequence"/>
</dbReference>
<dbReference type="EMBL" id="UYJE01004472">
    <property type="protein sequence ID" value="VDI28297.1"/>
    <property type="molecule type" value="Genomic_DNA"/>
</dbReference>
<evidence type="ECO:0000313" key="5">
    <source>
        <dbReference type="Proteomes" id="UP000596742"/>
    </source>
</evidence>
<evidence type="ECO:0000259" key="3">
    <source>
        <dbReference type="Pfam" id="PF15927"/>
    </source>
</evidence>
<comment type="caution">
    <text evidence="4">The sequence shown here is derived from an EMBL/GenBank/DDBJ whole genome shotgun (WGS) entry which is preliminary data.</text>
</comment>
<organism evidence="4 5">
    <name type="scientific">Mytilus galloprovincialis</name>
    <name type="common">Mediterranean mussel</name>
    <dbReference type="NCBI Taxonomy" id="29158"/>
    <lineage>
        <taxon>Eukaryota</taxon>
        <taxon>Metazoa</taxon>
        <taxon>Spiralia</taxon>
        <taxon>Lophotrochozoa</taxon>
        <taxon>Mollusca</taxon>
        <taxon>Bivalvia</taxon>
        <taxon>Autobranchia</taxon>
        <taxon>Pteriomorphia</taxon>
        <taxon>Mytilida</taxon>
        <taxon>Mytiloidea</taxon>
        <taxon>Mytilidae</taxon>
        <taxon>Mytilinae</taxon>
        <taxon>Mytilus</taxon>
    </lineage>
</organism>
<dbReference type="PRINTS" id="PR02043">
    <property type="entry name" value="CANCERSCCP1"/>
</dbReference>
<feature type="compositionally biased region" description="Polar residues" evidence="2">
    <location>
        <begin position="421"/>
        <end position="436"/>
    </location>
</feature>
<feature type="compositionally biased region" description="Basic and acidic residues" evidence="2">
    <location>
        <begin position="681"/>
        <end position="691"/>
    </location>
</feature>
<feature type="compositionally biased region" description="Acidic residues" evidence="2">
    <location>
        <begin position="288"/>
        <end position="317"/>
    </location>
</feature>
<evidence type="ECO:0000256" key="1">
    <source>
        <dbReference type="ARBA" id="ARBA00024332"/>
    </source>
</evidence>
<comment type="similarity">
    <text evidence="1">Belongs to the DNAI7 family.</text>
</comment>
<dbReference type="AlphaFoldDB" id="A0A8B6E1P8"/>
<feature type="region of interest" description="Disordered" evidence="2">
    <location>
        <begin position="280"/>
        <end position="358"/>
    </location>
</feature>
<feature type="domain" description="IC97/Casc1 N-terminal" evidence="3">
    <location>
        <begin position="27"/>
        <end position="229"/>
    </location>
</feature>
<dbReference type="GO" id="GO:0005930">
    <property type="term" value="C:axoneme"/>
    <property type="evidence" value="ECO:0007669"/>
    <property type="project" value="TreeGrafter"/>
</dbReference>
<dbReference type="Pfam" id="PF15927">
    <property type="entry name" value="Casc1_N"/>
    <property type="match status" value="1"/>
</dbReference>
<evidence type="ECO:0000313" key="4">
    <source>
        <dbReference type="EMBL" id="VDI28297.1"/>
    </source>
</evidence>
<dbReference type="InterPro" id="IPR023247">
    <property type="entry name" value="IC97/Dnai7-like"/>
</dbReference>
<feature type="region of interest" description="Disordered" evidence="2">
    <location>
        <begin position="667"/>
        <end position="695"/>
    </location>
</feature>
<gene>
    <name evidence="4" type="ORF">MGAL_10B002333</name>
</gene>
<dbReference type="GO" id="GO:0008017">
    <property type="term" value="F:microtubule binding"/>
    <property type="evidence" value="ECO:0007669"/>
    <property type="project" value="TreeGrafter"/>
</dbReference>
<dbReference type="PANTHER" id="PTHR20929">
    <property type="entry name" value="LUNG ADENOMA SUSCEPTIBILITY 1-RELATED"/>
    <property type="match status" value="1"/>
</dbReference>
<dbReference type="InterPro" id="IPR031826">
    <property type="entry name" value="IC97/Casc1_N"/>
</dbReference>
<feature type="region of interest" description="Disordered" evidence="2">
    <location>
        <begin position="1"/>
        <end position="68"/>
    </location>
</feature>
<accession>A0A8B6E1P8</accession>
<dbReference type="PANTHER" id="PTHR20929:SF11">
    <property type="entry name" value="DYNEIN AXONEMAL INTERMEDIATE CHAIN 7"/>
    <property type="match status" value="1"/>
</dbReference>
<proteinExistence type="inferred from homology"/>
<sequence length="797" mass="93215">MPPKSAQGKQKLSKAEKEKLKAEEEARRAEEEEENRKKALEEEKERKVRQKEQEAERKQQENEEKKTRMIEMTQLDQLQEANREALHNLHDERRKKAKWARYMRCDGSPDPTVPGEINTYINLRLEDNEVDSIEQVLKKCELDSSLINELEYLLEDTPKEELTDRDKANYKETMGELQTLMKLKVDGATLRLLQEATDRADPETFNLQYAIKTDDVTLSVWGNLSKNPRIKSFEFTKQGLTFEIPRQQTLSDCAVRVLDPKYDHYSPTCKSFYPRQKVKEVPVVAEPPPEEQQEEKKEDEEEKKEEEPDQVEKEETDLNAYLKDLNDENKEEEEAPKEEEKVEEVIEEYENPKTPEPVEWEDFEEDDDVIDLRAYNIVGGVFHFDLMQLPPQPKVCNKWTITRLVDPPEIEYIDYVADTVATSPKENQSSGNTPTQSDKRDEKPAIGVMMKLPDDVLFCEEPLVARWDHKRKHWRQDGFTDPKYNEENRTFSFKTAYYGNMALLQDTHQNMPFQCWDIRPHKTNSTLYFFTENRTFSFKTAYYGNMALLQDTHQNMPFQCWDIRPHKTNAAVFSITAAIAEIEIEIKDAMCCLSKYKPEERPELDHIMNKWVTPKELIKLMRLAGVNVFPAEDSSKYVSIRNKHPIIVDKLYQQIALTASSMAYASSRWNNEEDEEEEEEGEKKEGEKEEPVVGGGKSEKVLFQAFEPLADEPVTEDEWNIFMMTKTRTMVLELKEDSDAYNEDIKVDSKFRSNLYHLSREEFCSNEGQSRIDETSFEFVDCVYQLLSATKVVTYSL</sequence>
<name>A0A8B6E1P8_MYTGA</name>
<dbReference type="OrthoDB" id="297923at2759"/>
<protein>
    <submittedName>
        <fullName evidence="4">Cancer susceptibility candidate protein 1</fullName>
    </submittedName>
</protein>
<feature type="compositionally biased region" description="Basic and acidic residues" evidence="2">
    <location>
        <begin position="13"/>
        <end position="68"/>
    </location>
</feature>